<accession>A0A0L6VE51</accession>
<dbReference type="AlphaFoldDB" id="A0A0L6VE51"/>
<evidence type="ECO:0000313" key="1">
    <source>
        <dbReference type="EMBL" id="KNZ58375.1"/>
    </source>
</evidence>
<gene>
    <name evidence="1" type="ORF">VP01_1940g1</name>
</gene>
<comment type="caution">
    <text evidence="1">The sequence shown here is derived from an EMBL/GenBank/DDBJ whole genome shotgun (WGS) entry which is preliminary data.</text>
</comment>
<dbReference type="Proteomes" id="UP000037035">
    <property type="component" value="Unassembled WGS sequence"/>
</dbReference>
<reference evidence="1 2" key="1">
    <citation type="submission" date="2015-08" db="EMBL/GenBank/DDBJ databases">
        <title>Next Generation Sequencing and Analysis of the Genome of Puccinia sorghi L Schw, the Causal Agent of Maize Common Rust.</title>
        <authorList>
            <person name="Rochi L."/>
            <person name="Burguener G."/>
            <person name="Darino M."/>
            <person name="Turjanski A."/>
            <person name="Kreff E."/>
            <person name="Dieguez M.J."/>
            <person name="Sacco F."/>
        </authorList>
    </citation>
    <scope>NUCLEOTIDE SEQUENCE [LARGE SCALE GENOMIC DNA]</scope>
    <source>
        <strain evidence="1 2">RO10H11247</strain>
    </source>
</reference>
<dbReference type="VEuPathDB" id="FungiDB:VP01_1940g1"/>
<sequence>MTRRVLFEVDSRDLIFFLISGVFINTEGQINSKSSLNKFRIRLYNCCPIHGIKISKNKTIQEFQSQRVRLPSWIRGNFISPCPQRFSQFEAGMLHFSTCLFFLREWINIKILDTIASPIQICTCSCSPCHCDILSFDSWGARKPSGDGSSCVIVVLVDGKGVRIDTGAYPFASERSPLDLSCILSEEPKNGDFSRRHLDDALMYLFDRKHPPNFFTFTTKLTNLEASTSMDDHPEQASKHCGSSCTCIRRLGYYAESAREVWGLHITLPRLAESPHLQTSRTPKTSSQSIYILTYLSLPSADGRWLQSHHVAFWPHPARDIVIKTLLKQKMTHNLRRKHTRWAARLPRSVAGKPPVWEHWMCTTSFVLFCNSAIKYNKTRNQITPSHQALLSTILPFQGHADVQLLISSTKYYLQLLGHPNHSLITPLLISSPSLSFSLSTIIISTFPSDSRRLNYPSIPS</sequence>
<name>A0A0L6VE51_9BASI</name>
<keyword evidence="2" id="KW-1185">Reference proteome</keyword>
<organism evidence="1 2">
    <name type="scientific">Puccinia sorghi</name>
    <dbReference type="NCBI Taxonomy" id="27349"/>
    <lineage>
        <taxon>Eukaryota</taxon>
        <taxon>Fungi</taxon>
        <taxon>Dikarya</taxon>
        <taxon>Basidiomycota</taxon>
        <taxon>Pucciniomycotina</taxon>
        <taxon>Pucciniomycetes</taxon>
        <taxon>Pucciniales</taxon>
        <taxon>Pucciniaceae</taxon>
        <taxon>Puccinia</taxon>
    </lineage>
</organism>
<protein>
    <submittedName>
        <fullName evidence="1">Uncharacterized protein</fullName>
    </submittedName>
</protein>
<proteinExistence type="predicted"/>
<evidence type="ECO:0000313" key="2">
    <source>
        <dbReference type="Proteomes" id="UP000037035"/>
    </source>
</evidence>
<dbReference type="EMBL" id="LAVV01006771">
    <property type="protein sequence ID" value="KNZ58375.1"/>
    <property type="molecule type" value="Genomic_DNA"/>
</dbReference>